<dbReference type="SUPFAM" id="SSF56112">
    <property type="entry name" value="Protein kinase-like (PK-like)"/>
    <property type="match status" value="1"/>
</dbReference>
<dbReference type="Pfam" id="PF06293">
    <property type="entry name" value="Kdo"/>
    <property type="match status" value="1"/>
</dbReference>
<comment type="caution">
    <text evidence="1">The sequence shown here is derived from an EMBL/GenBank/DDBJ whole genome shotgun (WGS) entry which is preliminary data.</text>
</comment>
<name>A0ABU0G4G8_9HYPH</name>
<dbReference type="Proteomes" id="UP001238496">
    <property type="component" value="Unassembled WGS sequence"/>
</dbReference>
<dbReference type="RefSeq" id="WP_166600010.1">
    <property type="nucleotide sequence ID" value="NZ_JAUSUW010000003.1"/>
</dbReference>
<protein>
    <submittedName>
        <fullName evidence="1">tRNA A-37 threonylcarbamoyl transferase component Bud32</fullName>
    </submittedName>
</protein>
<organism evidence="1 2">
    <name type="scientific">Peteryoungia aggregata LMG 23059</name>
    <dbReference type="NCBI Taxonomy" id="1368425"/>
    <lineage>
        <taxon>Bacteria</taxon>
        <taxon>Pseudomonadati</taxon>
        <taxon>Pseudomonadota</taxon>
        <taxon>Alphaproteobacteria</taxon>
        <taxon>Hyphomicrobiales</taxon>
        <taxon>Rhizobiaceae</taxon>
        <taxon>Peteryoungia</taxon>
    </lineage>
</organism>
<proteinExistence type="predicted"/>
<evidence type="ECO:0000313" key="2">
    <source>
        <dbReference type="Proteomes" id="UP001238496"/>
    </source>
</evidence>
<keyword evidence="2" id="KW-1185">Reference proteome</keyword>
<evidence type="ECO:0000313" key="1">
    <source>
        <dbReference type="EMBL" id="MDQ0420178.1"/>
    </source>
</evidence>
<accession>A0ABU0G4G8</accession>
<dbReference type="GO" id="GO:0016740">
    <property type="term" value="F:transferase activity"/>
    <property type="evidence" value="ECO:0007669"/>
    <property type="project" value="UniProtKB-KW"/>
</dbReference>
<sequence length="290" mass="31964">MANQERAAEPVQDLTDLRDEDVLRVLRALVESDLRVQRLELPARIVWIKRQGNKVLPVFVAIQGLAATVFRLPFLRPSPQLRPQAMQAREIRRLRSFEQAGFPVPKVVYASPTAMVMADVGPTIAERLRRIRNDAGAHDALLVKVADALGRVHAAGLCHGRPHVRDFFLAAGAVGFMDFEEDPASVMPLEVAQARDVLLYFLVVTSLAVSAEVTCPAALDAWLRHAPGAARRELLALASFAGRILPFARLIGRLHMGSDLRRFIKATEFLMTAPLHEVDGPRRAKAGKDG</sequence>
<reference evidence="1 2" key="1">
    <citation type="submission" date="2023-07" db="EMBL/GenBank/DDBJ databases">
        <title>Genomic Encyclopedia of Type Strains, Phase IV (KMG-IV): sequencing the most valuable type-strain genomes for metagenomic binning, comparative biology and taxonomic classification.</title>
        <authorList>
            <person name="Goeker M."/>
        </authorList>
    </citation>
    <scope>NUCLEOTIDE SEQUENCE [LARGE SCALE GENOMIC DNA]</scope>
    <source>
        <strain evidence="1 2">DSM 1111</strain>
    </source>
</reference>
<keyword evidence="1" id="KW-0808">Transferase</keyword>
<gene>
    <name evidence="1" type="ORF">J2045_001197</name>
</gene>
<dbReference type="EMBL" id="JAUSUW010000003">
    <property type="protein sequence ID" value="MDQ0420178.1"/>
    <property type="molecule type" value="Genomic_DNA"/>
</dbReference>
<dbReference type="InterPro" id="IPR011009">
    <property type="entry name" value="Kinase-like_dom_sf"/>
</dbReference>